<dbReference type="InterPro" id="IPR013096">
    <property type="entry name" value="Cupin_2"/>
</dbReference>
<dbReference type="InterPro" id="IPR044704">
    <property type="entry name" value="UGlyAH_cupin_N"/>
</dbReference>
<protein>
    <submittedName>
        <fullName evidence="2">(S)-ureidoglycine aminohydrolase</fullName>
        <ecNumber evidence="2">3.5.3.26</ecNumber>
    </submittedName>
</protein>
<keyword evidence="3" id="KW-1185">Reference proteome</keyword>
<dbReference type="SUPFAM" id="SSF51182">
    <property type="entry name" value="RmlC-like cupins"/>
    <property type="match status" value="1"/>
</dbReference>
<dbReference type="NCBIfam" id="NF040771">
    <property type="entry name" value="AAH_UGLYAH2"/>
    <property type="match status" value="1"/>
</dbReference>
<dbReference type="Proteomes" id="UP000281094">
    <property type="component" value="Unassembled WGS sequence"/>
</dbReference>
<dbReference type="InterPro" id="IPR011051">
    <property type="entry name" value="RmlC_Cupin_sf"/>
</dbReference>
<accession>A0A3L7JD38</accession>
<dbReference type="InterPro" id="IPR014710">
    <property type="entry name" value="RmlC-like_jellyroll"/>
</dbReference>
<dbReference type="GO" id="GO:0071522">
    <property type="term" value="F:ureidoglycine aminohydrolase activity"/>
    <property type="evidence" value="ECO:0007669"/>
    <property type="project" value="UniProtKB-EC"/>
</dbReference>
<dbReference type="PANTHER" id="PTHR34571:SF1">
    <property type="entry name" value="(S)-UREIDOGLYCINE AMINOHYDROLASE"/>
    <property type="match status" value="1"/>
</dbReference>
<dbReference type="NCBIfam" id="NF008373">
    <property type="entry name" value="PRK11171.1-2"/>
    <property type="match status" value="1"/>
</dbReference>
<sequence>MQEYYSPVGGLPGRDQLLTGRAIFTDAYAVIPRGVMTDIVTSRLPNWDMTRAWVLARPLTGFAETFSETILEIAQGGGSSKPEPDPDAEAVLFVLSGSGHLKADGEDFELAEGSYAYLAPGCEWSLLVGSNAAHPLKCVWIRKRYETIEGVAPPRSFVTRDQDVQPTSMPGYDGAWSTTRFVDPDDVAHDMHVNIVNFAPGASIPFAETHVMEHGLYMLHGKGVYRLNGDWVEVEAGDFLWLRAFCPQACYAGGPAPFRYLLYKNVNRHMPLSPGR</sequence>
<evidence type="ECO:0000313" key="2">
    <source>
        <dbReference type="EMBL" id="RLQ88239.1"/>
    </source>
</evidence>
<dbReference type="Pfam" id="PF07883">
    <property type="entry name" value="Cupin_2"/>
    <property type="match status" value="2"/>
</dbReference>
<evidence type="ECO:0000259" key="1">
    <source>
        <dbReference type="Pfam" id="PF07883"/>
    </source>
</evidence>
<dbReference type="PANTHER" id="PTHR34571">
    <property type="entry name" value="(S)-UREIDOGLYCINE AMINOHYDROLASE"/>
    <property type="match status" value="1"/>
</dbReference>
<dbReference type="InterPro" id="IPR044697">
    <property type="entry name" value="UGlyAH_cupin_C"/>
</dbReference>
<feature type="domain" description="Cupin type-2" evidence="1">
    <location>
        <begin position="195"/>
        <end position="261"/>
    </location>
</feature>
<dbReference type="InterPro" id="IPR017627">
    <property type="entry name" value="UGHY"/>
</dbReference>
<dbReference type="NCBIfam" id="NF008376">
    <property type="entry name" value="PRK11171.1-5"/>
    <property type="match status" value="1"/>
</dbReference>
<evidence type="ECO:0000313" key="3">
    <source>
        <dbReference type="Proteomes" id="UP000281094"/>
    </source>
</evidence>
<dbReference type="NCBIfam" id="TIGR03214">
    <property type="entry name" value="ura-cupin"/>
    <property type="match status" value="1"/>
</dbReference>
<feature type="domain" description="Cupin type-2" evidence="1">
    <location>
        <begin position="71"/>
        <end position="126"/>
    </location>
</feature>
<proteinExistence type="predicted"/>
<dbReference type="EMBL" id="RCWN01000001">
    <property type="protein sequence ID" value="RLQ88239.1"/>
    <property type="molecule type" value="Genomic_DNA"/>
</dbReference>
<dbReference type="EC" id="3.5.3.26" evidence="2"/>
<dbReference type="CDD" id="cd02211">
    <property type="entry name" value="cupin_UGlyAH_N"/>
    <property type="match status" value="1"/>
</dbReference>
<dbReference type="CDD" id="cd02212">
    <property type="entry name" value="cupin_UGlyAH_C"/>
    <property type="match status" value="1"/>
</dbReference>
<dbReference type="AlphaFoldDB" id="A0A3L7JD38"/>
<reference evidence="2 3" key="1">
    <citation type="submission" date="2018-10" db="EMBL/GenBank/DDBJ databases">
        <title>Notoacmeibacter sp. M2BS9Y-3-1, whole genome shotgun sequence.</title>
        <authorList>
            <person name="Tuo L."/>
        </authorList>
    </citation>
    <scope>NUCLEOTIDE SEQUENCE [LARGE SCALE GENOMIC DNA]</scope>
    <source>
        <strain evidence="2 3">M2BS9Y-3-1</strain>
    </source>
</reference>
<keyword evidence="2" id="KW-0378">Hydrolase</keyword>
<organism evidence="2 3">
    <name type="scientific">Notoacmeibacter ruber</name>
    <dbReference type="NCBI Taxonomy" id="2670375"/>
    <lineage>
        <taxon>Bacteria</taxon>
        <taxon>Pseudomonadati</taxon>
        <taxon>Pseudomonadota</taxon>
        <taxon>Alphaproteobacteria</taxon>
        <taxon>Hyphomicrobiales</taxon>
        <taxon>Notoacmeibacteraceae</taxon>
        <taxon>Notoacmeibacter</taxon>
    </lineage>
</organism>
<name>A0A3L7JD38_9HYPH</name>
<dbReference type="Gene3D" id="2.60.120.10">
    <property type="entry name" value="Jelly Rolls"/>
    <property type="match status" value="1"/>
</dbReference>
<gene>
    <name evidence="2" type="ORF">D8780_08505</name>
</gene>
<comment type="caution">
    <text evidence="2">The sequence shown here is derived from an EMBL/GenBank/DDBJ whole genome shotgun (WGS) entry which is preliminary data.</text>
</comment>
<dbReference type="RefSeq" id="WP_121645206.1">
    <property type="nucleotide sequence ID" value="NZ_RCWN01000001.1"/>
</dbReference>